<dbReference type="CDD" id="cd01081">
    <property type="entry name" value="Aldose_epim"/>
    <property type="match status" value="1"/>
</dbReference>
<dbReference type="SUPFAM" id="SSF74650">
    <property type="entry name" value="Galactose mutarotase-like"/>
    <property type="match status" value="1"/>
</dbReference>
<keyword evidence="3" id="KW-1185">Reference proteome</keyword>
<dbReference type="InterPro" id="IPR008183">
    <property type="entry name" value="Aldose_1/G6P_1-epimerase"/>
</dbReference>
<evidence type="ECO:0000256" key="1">
    <source>
        <dbReference type="SAM" id="SignalP"/>
    </source>
</evidence>
<dbReference type="PROSITE" id="PS51257">
    <property type="entry name" value="PROKAR_LIPOPROTEIN"/>
    <property type="match status" value="1"/>
</dbReference>
<dbReference type="KEGG" id="adin:H7849_07365"/>
<proteinExistence type="predicted"/>
<accession>A0A7G8BMG1</accession>
<dbReference type="GO" id="GO:0030246">
    <property type="term" value="F:carbohydrate binding"/>
    <property type="evidence" value="ECO:0007669"/>
    <property type="project" value="InterPro"/>
</dbReference>
<dbReference type="GO" id="GO:0016853">
    <property type="term" value="F:isomerase activity"/>
    <property type="evidence" value="ECO:0007669"/>
    <property type="project" value="InterPro"/>
</dbReference>
<reference evidence="2 3" key="1">
    <citation type="submission" date="2020-08" db="EMBL/GenBank/DDBJ databases">
        <title>Edaphobacter telluris sp. nov. and Acidobacterium dinghuensis sp. nov., two acidobacteria isolated from forest soil.</title>
        <authorList>
            <person name="Fu J."/>
            <person name="Qiu L."/>
        </authorList>
    </citation>
    <scope>NUCLEOTIDE SEQUENCE [LARGE SCALE GENOMIC DNA]</scope>
    <source>
        <strain evidence="2">4Y35</strain>
    </source>
</reference>
<sequence length="405" mass="43343">MFVRFERYVLALAAAASLLVAGCNKPAPTAQQETATQPAATQIGGENVVKLQRTATSNGAKPEFLTATIFPGRGMNLFQITANIPGKGEVQVFASPSIEDASAKLNGGPADQNGNASFSFGGAFLVPYPNRIIGKLSADGKTLTTEWNGKTLTLPANWSGKKPGAPKHAIHGLILASKAEDVQTQNTADGQTITGVIHAGNFGGYWLSQTDLNFSIALSGDAVEATITAKNVGNEDEPMSIGWHPYFNLPSGDRTQARLHVPADDYAQVNNYDDVFPTGKLLPVKNTEYDFNEPEGVPLGSMFLDDNFSRLKRTDGNIVVGLSDPATKYGINVIGESPEMKTVQVYAPPDKSFVAIEQQFNFADPWGKEWHGMDTGMVTLKPGQSVTWKCKLALFVPPPLPSTAQ</sequence>
<dbReference type="Pfam" id="PF01263">
    <property type="entry name" value="Aldose_epim"/>
    <property type="match status" value="1"/>
</dbReference>
<evidence type="ECO:0000313" key="3">
    <source>
        <dbReference type="Proteomes" id="UP000515312"/>
    </source>
</evidence>
<dbReference type="GO" id="GO:0005975">
    <property type="term" value="P:carbohydrate metabolic process"/>
    <property type="evidence" value="ECO:0007669"/>
    <property type="project" value="InterPro"/>
</dbReference>
<dbReference type="Proteomes" id="UP000515312">
    <property type="component" value="Chromosome"/>
</dbReference>
<protein>
    <submittedName>
        <fullName evidence="2">Aldose 1-epimerase</fullName>
    </submittedName>
</protein>
<organism evidence="2 3">
    <name type="scientific">Alloacidobacterium dinghuense</name>
    <dbReference type="NCBI Taxonomy" id="2763107"/>
    <lineage>
        <taxon>Bacteria</taxon>
        <taxon>Pseudomonadati</taxon>
        <taxon>Acidobacteriota</taxon>
        <taxon>Terriglobia</taxon>
        <taxon>Terriglobales</taxon>
        <taxon>Acidobacteriaceae</taxon>
        <taxon>Alloacidobacterium</taxon>
    </lineage>
</organism>
<feature type="signal peptide" evidence="1">
    <location>
        <begin position="1"/>
        <end position="21"/>
    </location>
</feature>
<name>A0A7G8BMG1_9BACT</name>
<feature type="chain" id="PRO_5028954072" evidence="1">
    <location>
        <begin position="22"/>
        <end position="405"/>
    </location>
</feature>
<evidence type="ECO:0000313" key="2">
    <source>
        <dbReference type="EMBL" id="QNI33731.1"/>
    </source>
</evidence>
<dbReference type="InterPro" id="IPR011013">
    <property type="entry name" value="Gal_mutarotase_sf_dom"/>
</dbReference>
<dbReference type="RefSeq" id="WP_186745339.1">
    <property type="nucleotide sequence ID" value="NZ_CP060394.1"/>
</dbReference>
<dbReference type="InterPro" id="IPR014718">
    <property type="entry name" value="GH-type_carb-bd"/>
</dbReference>
<gene>
    <name evidence="2" type="ORF">H7849_07365</name>
</gene>
<dbReference type="Gene3D" id="2.70.98.10">
    <property type="match status" value="1"/>
</dbReference>
<dbReference type="EMBL" id="CP060394">
    <property type="protein sequence ID" value="QNI33731.1"/>
    <property type="molecule type" value="Genomic_DNA"/>
</dbReference>
<dbReference type="AlphaFoldDB" id="A0A7G8BMG1"/>
<keyword evidence="1" id="KW-0732">Signal</keyword>